<name>A0A4Q1D5Z0_9BACT</name>
<dbReference type="PANTHER" id="PTHR10755:SF0">
    <property type="entry name" value="OXYGEN-DEPENDENT COPROPORPHYRINOGEN-III OXIDASE, MITOCHONDRIAL"/>
    <property type="match status" value="1"/>
</dbReference>
<sequence length="315" mass="36359">MDTAKYKTATKAFRGRWIDYIHGLQNSICAGLEAADGKARFAEEEWSRAEGRGGGGITRIIANGNVFEKGGVNTSVVYGHVTDKMRNHLKMDGAKWFACGLSLVLHPVNPFVPTVHANWRYFELYDDQDNVADRWFGGGSDLTPYYLFEEDAIHFHRTLKEAIDPFGDQLYNAYKKQCDNYFVNHHRNDERRGIGGVFYDHLRPENDEAAENLFRFQQANGNSFLQAYVPIVDKRKDSPYNAEHKHWQEIRRGRYVEFNLIHDRGTIFGLKTNGRTESILMSLPPTVRFEYNYQPAPGSEEDKLWQACLHPKEWI</sequence>
<dbReference type="InterPro" id="IPR001260">
    <property type="entry name" value="Coprogen_oxidase_aer"/>
</dbReference>
<dbReference type="Gene3D" id="3.40.1500.10">
    <property type="entry name" value="Coproporphyrinogen III oxidase, aerobic"/>
    <property type="match status" value="1"/>
</dbReference>
<dbReference type="Pfam" id="PF01218">
    <property type="entry name" value="Coprogen_oxidas"/>
    <property type="match status" value="1"/>
</dbReference>
<dbReference type="SUPFAM" id="SSF102886">
    <property type="entry name" value="Coproporphyrinogen III oxidase"/>
    <property type="match status" value="1"/>
</dbReference>
<dbReference type="EC" id="1.3.3.3" evidence="4"/>
<dbReference type="PANTHER" id="PTHR10755">
    <property type="entry name" value="COPROPORPHYRINOGEN III OXIDASE, MITOCHONDRIAL"/>
    <property type="match status" value="1"/>
</dbReference>
<accession>A0A4Q1D5Z0</accession>
<comment type="pathway">
    <text evidence="1">Porphyrin-containing compound metabolism; protoporphyrin-IX biosynthesis; protoporphyrinogen-IX from coproporphyrinogen-III (O2 route): step 1/1.</text>
</comment>
<organism evidence="8 9">
    <name type="scientific">Filimonas effusa</name>
    <dbReference type="NCBI Taxonomy" id="2508721"/>
    <lineage>
        <taxon>Bacteria</taxon>
        <taxon>Pseudomonadati</taxon>
        <taxon>Bacteroidota</taxon>
        <taxon>Chitinophagia</taxon>
        <taxon>Chitinophagales</taxon>
        <taxon>Chitinophagaceae</taxon>
        <taxon>Filimonas</taxon>
    </lineage>
</organism>
<dbReference type="AlphaFoldDB" id="A0A4Q1D5Z0"/>
<keyword evidence="7" id="KW-0627">Porphyrin biosynthesis</keyword>
<comment type="similarity">
    <text evidence="2">Belongs to the aerobic coproporphyrinogen-III oxidase family.</text>
</comment>
<evidence type="ECO:0000256" key="1">
    <source>
        <dbReference type="ARBA" id="ARBA00005168"/>
    </source>
</evidence>
<keyword evidence="6" id="KW-0350">Heme biosynthesis</keyword>
<comment type="subunit">
    <text evidence="3">Homodimer.</text>
</comment>
<evidence type="ECO:0000313" key="9">
    <source>
        <dbReference type="Proteomes" id="UP000290545"/>
    </source>
</evidence>
<dbReference type="GO" id="GO:0004109">
    <property type="term" value="F:coproporphyrinogen oxidase activity"/>
    <property type="evidence" value="ECO:0007669"/>
    <property type="project" value="UniProtKB-EC"/>
</dbReference>
<evidence type="ECO:0000313" key="8">
    <source>
        <dbReference type="EMBL" id="RXK83293.1"/>
    </source>
</evidence>
<dbReference type="PRINTS" id="PR00073">
    <property type="entry name" value="COPRGNOXDASE"/>
</dbReference>
<keyword evidence="9" id="KW-1185">Reference proteome</keyword>
<dbReference type="GO" id="GO:0006782">
    <property type="term" value="P:protoporphyrinogen IX biosynthetic process"/>
    <property type="evidence" value="ECO:0007669"/>
    <property type="project" value="TreeGrafter"/>
</dbReference>
<keyword evidence="5 8" id="KW-0560">Oxidoreductase</keyword>
<dbReference type="NCBIfam" id="NF003727">
    <property type="entry name" value="PRK05330.1"/>
    <property type="match status" value="1"/>
</dbReference>
<proteinExistence type="inferred from homology"/>
<reference evidence="8 9" key="1">
    <citation type="submission" date="2019-01" db="EMBL/GenBank/DDBJ databases">
        <title>Filimonas sp. strain TTM-71.</title>
        <authorList>
            <person name="Chen W.-M."/>
        </authorList>
    </citation>
    <scope>NUCLEOTIDE SEQUENCE [LARGE SCALE GENOMIC DNA]</scope>
    <source>
        <strain evidence="8 9">TTM-71</strain>
    </source>
</reference>
<dbReference type="OrthoDB" id="9777553at2"/>
<dbReference type="EMBL" id="SDHZ01000002">
    <property type="protein sequence ID" value="RXK83293.1"/>
    <property type="molecule type" value="Genomic_DNA"/>
</dbReference>
<evidence type="ECO:0000256" key="4">
    <source>
        <dbReference type="ARBA" id="ARBA00012869"/>
    </source>
</evidence>
<dbReference type="RefSeq" id="WP_129004346.1">
    <property type="nucleotide sequence ID" value="NZ_SDHZ01000002.1"/>
</dbReference>
<evidence type="ECO:0000256" key="5">
    <source>
        <dbReference type="ARBA" id="ARBA00023002"/>
    </source>
</evidence>
<evidence type="ECO:0000256" key="3">
    <source>
        <dbReference type="ARBA" id="ARBA00011738"/>
    </source>
</evidence>
<dbReference type="InterPro" id="IPR036406">
    <property type="entry name" value="Coprogen_oxidase_aer_sf"/>
</dbReference>
<dbReference type="Proteomes" id="UP000290545">
    <property type="component" value="Unassembled WGS sequence"/>
</dbReference>
<protein>
    <recommendedName>
        <fullName evidence="4">coproporphyrinogen oxidase</fullName>
        <ecNumber evidence="4">1.3.3.3</ecNumber>
    </recommendedName>
</protein>
<evidence type="ECO:0000256" key="6">
    <source>
        <dbReference type="ARBA" id="ARBA00023133"/>
    </source>
</evidence>
<evidence type="ECO:0000256" key="7">
    <source>
        <dbReference type="ARBA" id="ARBA00023244"/>
    </source>
</evidence>
<comment type="caution">
    <text evidence="8">The sequence shown here is derived from an EMBL/GenBank/DDBJ whole genome shotgun (WGS) entry which is preliminary data.</text>
</comment>
<evidence type="ECO:0000256" key="2">
    <source>
        <dbReference type="ARBA" id="ARBA00010644"/>
    </source>
</evidence>
<dbReference type="GO" id="GO:0005737">
    <property type="term" value="C:cytoplasm"/>
    <property type="evidence" value="ECO:0007669"/>
    <property type="project" value="TreeGrafter"/>
</dbReference>
<gene>
    <name evidence="8" type="ORF">ESB13_14375</name>
</gene>
<dbReference type="PIRSF" id="PIRSF000166">
    <property type="entry name" value="Coproporphyri_ox"/>
    <property type="match status" value="1"/>
</dbReference>